<comment type="caution">
    <text evidence="2">The sequence shown here is derived from an EMBL/GenBank/DDBJ whole genome shotgun (WGS) entry which is preliminary data.</text>
</comment>
<dbReference type="Gene3D" id="2.120.10.30">
    <property type="entry name" value="TolB, C-terminal domain"/>
    <property type="match status" value="1"/>
</dbReference>
<dbReference type="PANTHER" id="PTHR42060:SF1">
    <property type="entry name" value="NHL REPEAT-CONTAINING PROTEIN"/>
    <property type="match status" value="1"/>
</dbReference>
<dbReference type="Proteomes" id="UP000799536">
    <property type="component" value="Unassembled WGS sequence"/>
</dbReference>
<reference evidence="2" key="1">
    <citation type="journal article" date="2020" name="Stud. Mycol.">
        <title>101 Dothideomycetes genomes: a test case for predicting lifestyles and emergence of pathogens.</title>
        <authorList>
            <person name="Haridas S."/>
            <person name="Albert R."/>
            <person name="Binder M."/>
            <person name="Bloem J."/>
            <person name="Labutti K."/>
            <person name="Salamov A."/>
            <person name="Andreopoulos B."/>
            <person name="Baker S."/>
            <person name="Barry K."/>
            <person name="Bills G."/>
            <person name="Bluhm B."/>
            <person name="Cannon C."/>
            <person name="Castanera R."/>
            <person name="Culley D."/>
            <person name="Daum C."/>
            <person name="Ezra D."/>
            <person name="Gonzalez J."/>
            <person name="Henrissat B."/>
            <person name="Kuo A."/>
            <person name="Liang C."/>
            <person name="Lipzen A."/>
            <person name="Lutzoni F."/>
            <person name="Magnuson J."/>
            <person name="Mondo S."/>
            <person name="Nolan M."/>
            <person name="Ohm R."/>
            <person name="Pangilinan J."/>
            <person name="Park H.-J."/>
            <person name="Ramirez L."/>
            <person name="Alfaro M."/>
            <person name="Sun H."/>
            <person name="Tritt A."/>
            <person name="Yoshinaga Y."/>
            <person name="Zwiers L.-H."/>
            <person name="Turgeon B."/>
            <person name="Goodwin S."/>
            <person name="Spatafora J."/>
            <person name="Crous P."/>
            <person name="Grigoriev I."/>
        </authorList>
    </citation>
    <scope>NUCLEOTIDE SEQUENCE</scope>
    <source>
        <strain evidence="2">ATCC 74209</strain>
    </source>
</reference>
<keyword evidence="3" id="KW-1185">Reference proteome</keyword>
<dbReference type="SUPFAM" id="SSF63829">
    <property type="entry name" value="Calcium-dependent phosphotriesterase"/>
    <property type="match status" value="1"/>
</dbReference>
<dbReference type="EMBL" id="ML994054">
    <property type="protein sequence ID" value="KAF2199813.1"/>
    <property type="molecule type" value="Genomic_DNA"/>
</dbReference>
<feature type="chain" id="PRO_5040193413" description="SMP-30/Gluconolaconase/LRE-like region" evidence="1">
    <location>
        <begin position="20"/>
        <end position="299"/>
    </location>
</feature>
<evidence type="ECO:0008006" key="4">
    <source>
        <dbReference type="Google" id="ProtNLM"/>
    </source>
</evidence>
<dbReference type="InterPro" id="IPR052998">
    <property type="entry name" value="Hetero-Diels-Alderase-like"/>
</dbReference>
<dbReference type="AlphaFoldDB" id="A0A9P4JNP6"/>
<evidence type="ECO:0000256" key="1">
    <source>
        <dbReference type="SAM" id="SignalP"/>
    </source>
</evidence>
<dbReference type="InterPro" id="IPR011042">
    <property type="entry name" value="6-blade_b-propeller_TolB-like"/>
</dbReference>
<feature type="signal peptide" evidence="1">
    <location>
        <begin position="1"/>
        <end position="19"/>
    </location>
</feature>
<name>A0A9P4JNP6_9PLEO</name>
<sequence length="299" mass="31235">MRFSTLLLEALSLSTLSSALSIKRQAAATQVYKFSSSPIQVEGIAARSNGQLIVSFFDGSDIYTIDPTSKKATKIGSLTGATCSAAITEVSPDIFAVVAGKYSGGRNTAGSWAVWKLDFTQATPKITQVKQVPESGMWNGITTLNNDTVLVGDALKGAVFKLSISTGEYSIAIQDTTMAPPSGMPMGIDGVRYNNGTLYYTNIFKNSFYKVPIDATTAKTSGAVTPIWTNIQGDDMAFAPDGSIYVATNGKITKVGVDGKAATFASVAGATAAVIGRGEGDKNKLYVSQNNGGVSSLTI</sequence>
<proteinExistence type="predicted"/>
<evidence type="ECO:0000313" key="2">
    <source>
        <dbReference type="EMBL" id="KAF2199813.1"/>
    </source>
</evidence>
<dbReference type="OrthoDB" id="9977941at2759"/>
<protein>
    <recommendedName>
        <fullName evidence="4">SMP-30/Gluconolaconase/LRE-like region</fullName>
    </recommendedName>
</protein>
<accession>A0A9P4JNP6</accession>
<evidence type="ECO:0000313" key="3">
    <source>
        <dbReference type="Proteomes" id="UP000799536"/>
    </source>
</evidence>
<dbReference type="PANTHER" id="PTHR42060">
    <property type="entry name" value="NHL REPEAT-CONTAINING PROTEIN-RELATED"/>
    <property type="match status" value="1"/>
</dbReference>
<organism evidence="2 3">
    <name type="scientific">Delitschia confertaspora ATCC 74209</name>
    <dbReference type="NCBI Taxonomy" id="1513339"/>
    <lineage>
        <taxon>Eukaryota</taxon>
        <taxon>Fungi</taxon>
        <taxon>Dikarya</taxon>
        <taxon>Ascomycota</taxon>
        <taxon>Pezizomycotina</taxon>
        <taxon>Dothideomycetes</taxon>
        <taxon>Pleosporomycetidae</taxon>
        <taxon>Pleosporales</taxon>
        <taxon>Delitschiaceae</taxon>
        <taxon>Delitschia</taxon>
    </lineage>
</organism>
<gene>
    <name evidence="2" type="ORF">GQ43DRAFT_442138</name>
</gene>
<keyword evidence="1" id="KW-0732">Signal</keyword>